<dbReference type="PRINTS" id="PR00233">
    <property type="entry name" value="ICOSAHEDRAL"/>
</dbReference>
<reference evidence="12" key="1">
    <citation type="journal article" date="2004" name="Eur. J. Plant Pathol.">
        <title>Isolation of two strains of a new tombusvirus (Havel river virus, HaRV) from surface waters in Germany.</title>
        <authorList>
            <person name="Koenig R."/>
        </authorList>
    </citation>
    <scope>NUCLEOTIDE SEQUENCE</scope>
    <source>
        <strain evidence="12">H</strain>
    </source>
</reference>
<evidence type="ECO:0000256" key="9">
    <source>
        <dbReference type="ARBA" id="ARBA00031336"/>
    </source>
</evidence>
<evidence type="ECO:0000256" key="6">
    <source>
        <dbReference type="ARBA" id="ARBA00022561"/>
    </source>
</evidence>
<evidence type="ECO:0000259" key="11">
    <source>
        <dbReference type="Pfam" id="PF00729"/>
    </source>
</evidence>
<dbReference type="GO" id="GO:0005198">
    <property type="term" value="F:structural molecule activity"/>
    <property type="evidence" value="ECO:0007669"/>
    <property type="project" value="InterPro"/>
</dbReference>
<comment type="function">
    <text evidence="1">Capsid protein self-assembles to form an icosahedral capsid with a T=3 symmetry, about 32-35 nm in diameter, and consisting of 180 capsid proteins.</text>
</comment>
<dbReference type="Gene3D" id="2.60.40.4030">
    <property type="match status" value="1"/>
</dbReference>
<name>Q67BT2_HARV</name>
<accession>Q67BT2</accession>
<keyword evidence="6 12" id="KW-0167">Capsid protein</keyword>
<sequence length="380" mass="40772">MSIATRNSNRALARLAAPAAMAGARMIVENKEALWNGAKWIWANLPKKKKGNKSNGGLISHPQTLPGAIAAPISYAYPVRGRKPKFQASKGSVRITHREYISVVEGNTDGNFVVNNGSGASNDFSINPLNPFVFPWLVSIASNFDQYTFRSLKFEYIPLANTGASGRVALFFDKDSTDPGPDDRSALANYRHLSEISPWAIARLTAPTDNVKRFMADNTTADPKLINLGKVGWVTYASQFANLGDLFVEYTVDLYEAQPTAAILESLFRESTNGALMRVGLPYFTLEVADGTSLVYQARVPGTYLVTVIFNNTTAGFAISISGGGIINSSFGVSSAGRTSVTANVTITRNANLSITSLIGATNAQIFVAKANKDNAVAVV</sequence>
<dbReference type="PROSITE" id="PS00555">
    <property type="entry name" value="ICOSAH_VIR_COAT_S"/>
    <property type="match status" value="1"/>
</dbReference>
<evidence type="ECO:0000256" key="5">
    <source>
        <dbReference type="ARBA" id="ARBA00018091"/>
    </source>
</evidence>
<feature type="domain" description="Icosahedral viral capsid protein S" evidence="11">
    <location>
        <begin position="67"/>
        <end position="260"/>
    </location>
</feature>
<evidence type="ECO:0000256" key="10">
    <source>
        <dbReference type="ARBA" id="ARBA00031782"/>
    </source>
</evidence>
<evidence type="ECO:0000256" key="3">
    <source>
        <dbReference type="ARBA" id="ARBA00007446"/>
    </source>
</evidence>
<proteinExistence type="inferred from homology"/>
<dbReference type="SUPFAM" id="SSF88633">
    <property type="entry name" value="Positive stranded ssRNA viruses"/>
    <property type="match status" value="1"/>
</dbReference>
<keyword evidence="8" id="KW-1142">T=3 icosahedral capsid protein</keyword>
<dbReference type="InterPro" id="IPR029053">
    <property type="entry name" value="Viral_coat"/>
</dbReference>
<evidence type="ECO:0000256" key="8">
    <source>
        <dbReference type="ARBA" id="ARBA00023060"/>
    </source>
</evidence>
<comment type="subunit">
    <text evidence="4">Homomultimer.</text>
</comment>
<dbReference type="InterPro" id="IPR000937">
    <property type="entry name" value="Capsid_prot_S-dom_vir"/>
</dbReference>
<keyword evidence="7" id="KW-0946">Virion</keyword>
<evidence type="ECO:0000256" key="4">
    <source>
        <dbReference type="ARBA" id="ARBA00011553"/>
    </source>
</evidence>
<dbReference type="GO" id="GO:0039617">
    <property type="term" value="C:T=3 icosahedral viral capsid"/>
    <property type="evidence" value="ECO:0007669"/>
    <property type="project" value="UniProtKB-KW"/>
</dbReference>
<organism evidence="12">
    <name type="scientific">Havel river virus</name>
    <name type="common">HaRV</name>
    <dbReference type="NCBI Taxonomy" id="254711"/>
    <lineage>
        <taxon>Viruses</taxon>
        <taxon>Riboviria</taxon>
        <taxon>Orthornavirae</taxon>
        <taxon>Kitrinoviricota</taxon>
        <taxon>Tolucaviricetes</taxon>
        <taxon>Tolivirales</taxon>
        <taxon>Tombusviridae</taxon>
        <taxon>Procedovirinae</taxon>
        <taxon>Tombusvirus</taxon>
        <taxon>Tombusvirus havelfluminis</taxon>
    </lineage>
</organism>
<dbReference type="Gene3D" id="2.60.120.20">
    <property type="match status" value="1"/>
</dbReference>
<evidence type="ECO:0000256" key="2">
    <source>
        <dbReference type="ARBA" id="ARBA00004328"/>
    </source>
</evidence>
<evidence type="ECO:0000256" key="1">
    <source>
        <dbReference type="ARBA" id="ARBA00002495"/>
    </source>
</evidence>
<dbReference type="Pfam" id="PF00729">
    <property type="entry name" value="Viral_coat"/>
    <property type="match status" value="1"/>
</dbReference>
<protein>
    <recommendedName>
        <fullName evidence="5">Capsid protein</fullName>
    </recommendedName>
    <alternativeName>
        <fullName evidence="9">Coat protein</fullName>
    </alternativeName>
    <alternativeName>
        <fullName evidence="10">p41</fullName>
    </alternativeName>
</protein>
<evidence type="ECO:0000313" key="12">
    <source>
        <dbReference type="EMBL" id="AAR26608.1"/>
    </source>
</evidence>
<comment type="subcellular location">
    <subcellularLocation>
        <location evidence="2">Virion</location>
    </subcellularLocation>
</comment>
<evidence type="ECO:0000256" key="7">
    <source>
        <dbReference type="ARBA" id="ARBA00022844"/>
    </source>
</evidence>
<dbReference type="EMBL" id="AY370534">
    <property type="protein sequence ID" value="AAR26608.1"/>
    <property type="molecule type" value="Genomic_RNA"/>
</dbReference>
<comment type="similarity">
    <text evidence="3">Belongs to the icosahedral plant coat protein family.</text>
</comment>